<feature type="region of interest" description="Disordered" evidence="1">
    <location>
        <begin position="313"/>
        <end position="345"/>
    </location>
</feature>
<feature type="compositionally biased region" description="Polar residues" evidence="1">
    <location>
        <begin position="323"/>
        <end position="335"/>
    </location>
</feature>
<gene>
    <name evidence="2" type="ORF">PLEPLA_LOCUS10932</name>
</gene>
<organism evidence="2 3">
    <name type="scientific">Pleuronectes platessa</name>
    <name type="common">European plaice</name>
    <dbReference type="NCBI Taxonomy" id="8262"/>
    <lineage>
        <taxon>Eukaryota</taxon>
        <taxon>Metazoa</taxon>
        <taxon>Chordata</taxon>
        <taxon>Craniata</taxon>
        <taxon>Vertebrata</taxon>
        <taxon>Euteleostomi</taxon>
        <taxon>Actinopterygii</taxon>
        <taxon>Neopterygii</taxon>
        <taxon>Teleostei</taxon>
        <taxon>Neoteleostei</taxon>
        <taxon>Acanthomorphata</taxon>
        <taxon>Carangaria</taxon>
        <taxon>Pleuronectiformes</taxon>
        <taxon>Pleuronectoidei</taxon>
        <taxon>Pleuronectidae</taxon>
        <taxon>Pleuronectes</taxon>
    </lineage>
</organism>
<feature type="compositionally biased region" description="Basic and acidic residues" evidence="1">
    <location>
        <begin position="1"/>
        <end position="10"/>
    </location>
</feature>
<name>A0A9N7U3D9_PLEPL</name>
<dbReference type="AlphaFoldDB" id="A0A9N7U3D9"/>
<feature type="region of interest" description="Disordered" evidence="1">
    <location>
        <begin position="1"/>
        <end position="72"/>
    </location>
</feature>
<evidence type="ECO:0000313" key="3">
    <source>
        <dbReference type="Proteomes" id="UP001153269"/>
    </source>
</evidence>
<reference evidence="2" key="1">
    <citation type="submission" date="2020-03" db="EMBL/GenBank/DDBJ databases">
        <authorList>
            <person name="Weist P."/>
        </authorList>
    </citation>
    <scope>NUCLEOTIDE SEQUENCE</scope>
</reference>
<dbReference type="Proteomes" id="UP001153269">
    <property type="component" value="Unassembled WGS sequence"/>
</dbReference>
<protein>
    <submittedName>
        <fullName evidence="2">Uncharacterized protein</fullName>
    </submittedName>
</protein>
<accession>A0A9N7U3D9</accession>
<dbReference type="EMBL" id="CADEAL010000628">
    <property type="protein sequence ID" value="CAB1423014.1"/>
    <property type="molecule type" value="Genomic_DNA"/>
</dbReference>
<evidence type="ECO:0000313" key="2">
    <source>
        <dbReference type="EMBL" id="CAB1423014.1"/>
    </source>
</evidence>
<sequence>MTSLLRDRKQSRFLNIQSSSSSRQGAAQRFNLRTLSRSRLPAGDTRPPPQGRSMPRGHREQRDASAQGHSECLDVSHSVKQKQAEHSFLSDRCQIGFRRLEGHQGAPPPQSAVGYLGPPQCRWQWRVIDLCHVNLSQHLCLDPSESRSITRDEHGETTVDSLCGYVTRNSTPDREEDDAGQGPRRCQLCSGAEPEGLLRKRSPSLFTRHSDHQPPGHRLSGLDIGLASPRCCGTTLGSEVNWPHWETRGILLLVYGLCTWPRAGAEVKLTLHLLIPPGMRRTSFCKHTPAERDGCTTGKEMWSVYRLPPYHGEGTASPPHAPITSQARDPSSLTYSPPPASPRAR</sequence>
<evidence type="ECO:0000256" key="1">
    <source>
        <dbReference type="SAM" id="MobiDB-lite"/>
    </source>
</evidence>
<proteinExistence type="predicted"/>
<keyword evidence="3" id="KW-1185">Reference proteome</keyword>
<feature type="region of interest" description="Disordered" evidence="1">
    <location>
        <begin position="164"/>
        <end position="184"/>
    </location>
</feature>
<comment type="caution">
    <text evidence="2">The sequence shown here is derived from an EMBL/GenBank/DDBJ whole genome shotgun (WGS) entry which is preliminary data.</text>
</comment>
<feature type="compositionally biased region" description="Pro residues" evidence="1">
    <location>
        <begin position="336"/>
        <end position="345"/>
    </location>
</feature>